<evidence type="ECO:0000313" key="1">
    <source>
        <dbReference type="EMBL" id="CAB5221597.1"/>
    </source>
</evidence>
<accession>A0A6J7WV20</accession>
<proteinExistence type="predicted"/>
<name>A0A6J7WV20_9CAUD</name>
<dbReference type="EMBL" id="LR798288">
    <property type="protein sequence ID" value="CAB5221597.1"/>
    <property type="molecule type" value="Genomic_DNA"/>
</dbReference>
<protein>
    <submittedName>
        <fullName evidence="1">Uncharacterized protein</fullName>
    </submittedName>
</protein>
<sequence>MKDDFDFGFTFTEDLQDVVTDKSKKANAAEAKAKKMYDAIIPLLNNLKQNPDKPNIYWPDREKKIDNFINKLDNILSGN</sequence>
<organism evidence="1">
    <name type="scientific">uncultured Caudovirales phage</name>
    <dbReference type="NCBI Taxonomy" id="2100421"/>
    <lineage>
        <taxon>Viruses</taxon>
        <taxon>Duplodnaviria</taxon>
        <taxon>Heunggongvirae</taxon>
        <taxon>Uroviricota</taxon>
        <taxon>Caudoviricetes</taxon>
        <taxon>Peduoviridae</taxon>
        <taxon>Maltschvirus</taxon>
        <taxon>Maltschvirus maltsch</taxon>
    </lineage>
</organism>
<gene>
    <name evidence="1" type="ORF">UFOVP247_209</name>
</gene>
<reference evidence="1" key="1">
    <citation type="submission" date="2020-05" db="EMBL/GenBank/DDBJ databases">
        <authorList>
            <person name="Chiriac C."/>
            <person name="Salcher M."/>
            <person name="Ghai R."/>
            <person name="Kavagutti S V."/>
        </authorList>
    </citation>
    <scope>NUCLEOTIDE SEQUENCE</scope>
</reference>